<proteinExistence type="predicted"/>
<dbReference type="EMBL" id="DYZF01000126">
    <property type="protein sequence ID" value="HJE51344.1"/>
    <property type="molecule type" value="Genomic_DNA"/>
</dbReference>
<reference evidence="1" key="2">
    <citation type="submission" date="2021-09" db="EMBL/GenBank/DDBJ databases">
        <authorList>
            <person name="Gilroy R."/>
        </authorList>
    </citation>
    <scope>NUCLEOTIDE SEQUENCE</scope>
    <source>
        <strain evidence="1">ChiGjej3B3-7470</strain>
    </source>
</reference>
<protein>
    <recommendedName>
        <fullName evidence="3">DUF4287 domain-containing protein</fullName>
    </recommendedName>
</protein>
<organism evidence="1 2">
    <name type="scientific">Tessaracoccus flavescens</name>
    <dbReference type="NCBI Taxonomy" id="399497"/>
    <lineage>
        <taxon>Bacteria</taxon>
        <taxon>Bacillati</taxon>
        <taxon>Actinomycetota</taxon>
        <taxon>Actinomycetes</taxon>
        <taxon>Propionibacteriales</taxon>
        <taxon>Propionibacteriaceae</taxon>
        <taxon>Tessaracoccus</taxon>
    </lineage>
</organism>
<comment type="caution">
    <text evidence="1">The sequence shown here is derived from an EMBL/GenBank/DDBJ whole genome shotgun (WGS) entry which is preliminary data.</text>
</comment>
<gene>
    <name evidence="1" type="ORF">K8V15_05105</name>
</gene>
<dbReference type="Proteomes" id="UP000712713">
    <property type="component" value="Unassembled WGS sequence"/>
</dbReference>
<dbReference type="AlphaFoldDB" id="A0A921ENA2"/>
<evidence type="ECO:0000313" key="2">
    <source>
        <dbReference type="Proteomes" id="UP000712713"/>
    </source>
</evidence>
<accession>A0A921ENA2</accession>
<sequence length="193" mass="21193">MVRRLENNMGPDAMRAATGRDHEQWRALLTDAGGVELSHSEIARLLVDEHGVDPWWAQGITVDFEQACKGRLPGQRADGTFAVARTATLDDGPIEALIRVQLEISARHGQPQGQNLDAKMPVFRWRLDDGTRLQAAAQSSNKSGTPINVTWERLPSPEAMESAREQINEIFEGASRSRPEVVRDVADGATTDG</sequence>
<name>A0A921ENA2_9ACTN</name>
<reference evidence="1" key="1">
    <citation type="journal article" date="2021" name="PeerJ">
        <title>Extensive microbial diversity within the chicken gut microbiome revealed by metagenomics and culture.</title>
        <authorList>
            <person name="Gilroy R."/>
            <person name="Ravi A."/>
            <person name="Getino M."/>
            <person name="Pursley I."/>
            <person name="Horton D.L."/>
            <person name="Alikhan N.F."/>
            <person name="Baker D."/>
            <person name="Gharbi K."/>
            <person name="Hall N."/>
            <person name="Watson M."/>
            <person name="Adriaenssens E.M."/>
            <person name="Foster-Nyarko E."/>
            <person name="Jarju S."/>
            <person name="Secka A."/>
            <person name="Antonio M."/>
            <person name="Oren A."/>
            <person name="Chaudhuri R.R."/>
            <person name="La Ragione R."/>
            <person name="Hildebrand F."/>
            <person name="Pallen M.J."/>
        </authorList>
    </citation>
    <scope>NUCLEOTIDE SEQUENCE</scope>
    <source>
        <strain evidence="1">ChiGjej3B3-7470</strain>
    </source>
</reference>
<evidence type="ECO:0008006" key="3">
    <source>
        <dbReference type="Google" id="ProtNLM"/>
    </source>
</evidence>
<evidence type="ECO:0000313" key="1">
    <source>
        <dbReference type="EMBL" id="HJE51344.1"/>
    </source>
</evidence>